<feature type="transmembrane region" description="Helical" evidence="1">
    <location>
        <begin position="7"/>
        <end position="25"/>
    </location>
</feature>
<feature type="domain" description="Chitin-binding type-2" evidence="2">
    <location>
        <begin position="466"/>
        <end position="529"/>
    </location>
</feature>
<keyword evidence="1" id="KW-0812">Transmembrane</keyword>
<reference evidence="4" key="1">
    <citation type="submission" date="2025-08" db="UniProtKB">
        <authorList>
            <consortium name="RefSeq"/>
        </authorList>
    </citation>
    <scope>IDENTIFICATION</scope>
    <source>
        <strain evidence="4">USDA-PBARC FA_bdor</strain>
        <tissue evidence="4">Whole organism</tissue>
    </source>
</reference>
<proteinExistence type="predicted"/>
<dbReference type="InterPro" id="IPR002557">
    <property type="entry name" value="Chitin-bd_dom"/>
</dbReference>
<evidence type="ECO:0000313" key="3">
    <source>
        <dbReference type="Proteomes" id="UP000694866"/>
    </source>
</evidence>
<dbReference type="OrthoDB" id="10059269at2759"/>
<evidence type="ECO:0000259" key="2">
    <source>
        <dbReference type="PROSITE" id="PS50940"/>
    </source>
</evidence>
<dbReference type="InterPro" id="IPR052976">
    <property type="entry name" value="Scoloptoxin-like"/>
</dbReference>
<dbReference type="InterPro" id="IPR036508">
    <property type="entry name" value="Chitin-bd_dom_sf"/>
</dbReference>
<dbReference type="AlphaFoldDB" id="A0A9R1SZW8"/>
<dbReference type="GO" id="GO:0005576">
    <property type="term" value="C:extracellular region"/>
    <property type="evidence" value="ECO:0007669"/>
    <property type="project" value="InterPro"/>
</dbReference>
<dbReference type="SMART" id="SM00494">
    <property type="entry name" value="ChtBD2"/>
    <property type="match status" value="2"/>
</dbReference>
<feature type="domain" description="Chitin-binding type-2" evidence="2">
    <location>
        <begin position="284"/>
        <end position="340"/>
    </location>
</feature>
<organism evidence="3 4">
    <name type="scientific">Fopius arisanus</name>
    <dbReference type="NCBI Taxonomy" id="64838"/>
    <lineage>
        <taxon>Eukaryota</taxon>
        <taxon>Metazoa</taxon>
        <taxon>Ecdysozoa</taxon>
        <taxon>Arthropoda</taxon>
        <taxon>Hexapoda</taxon>
        <taxon>Insecta</taxon>
        <taxon>Pterygota</taxon>
        <taxon>Neoptera</taxon>
        <taxon>Endopterygota</taxon>
        <taxon>Hymenoptera</taxon>
        <taxon>Apocrita</taxon>
        <taxon>Ichneumonoidea</taxon>
        <taxon>Braconidae</taxon>
        <taxon>Opiinae</taxon>
        <taxon>Fopius</taxon>
    </lineage>
</organism>
<dbReference type="Pfam" id="PF01607">
    <property type="entry name" value="CBM_14"/>
    <property type="match status" value="2"/>
</dbReference>
<protein>
    <recommendedName>
        <fullName evidence="2">Chitin-binding type-2 domain-containing protein</fullName>
    </recommendedName>
</protein>
<sequence length="564" mass="64728">MKRGRKWLFHRTLMISIIFIVPAVIDCQKQKRQIFREQVLPALGGKIPEEAFRTDRLALNRLNKEGITVVDGVILEARHGDKHPTHERIQPEVIKVYATVDNRYVPPEGRYHYEHPKTVDTTYVIRKPIVDGVHTPNYRHESIYKPPVKAPGYLNFRGQNSVSVPKIYKPVIKPLIIPASDILFSGFYHPSWNHPHAFGWSGGKFREQFHTGNPPIFDTQIIGNYGGFLNDFHERKLRHTENPIHANAITTSGKTIKTSVKSISEKLQSTFEDSKSGANMPETGFSCHERTGTFADTEVKCQVFHECSEGRKVSFICPFGTAYSERLRRCEWDQQVKCSLMPGKGVSTTTEAGPVYLNVKLRTVMARSYTVLQYLVIIGGFTFTLSQDRRFRIQVYDEYPEYQEYQEFQDYQEDQPPREEVRHQPVQGPVQLQFKKEERKKEQDFSKIPGVPGVDFPLYHQVPKTGFSCSRVPFVPGMYANPETGCQAYHVCHDGREGHQGASFLCSNGTLFNQKEFACDWWYNVNCHEATKLYGLNGDLTTNPFVPKDRKEAIAREKLRIAVF</sequence>
<keyword evidence="1" id="KW-1133">Transmembrane helix</keyword>
<dbReference type="PROSITE" id="PS50940">
    <property type="entry name" value="CHIT_BIND_II"/>
    <property type="match status" value="2"/>
</dbReference>
<dbReference type="RefSeq" id="XP_011300110.1">
    <property type="nucleotide sequence ID" value="XM_011301808.1"/>
</dbReference>
<dbReference type="Proteomes" id="UP000694866">
    <property type="component" value="Unplaced"/>
</dbReference>
<gene>
    <name evidence="4" type="primary">LOC105264726</name>
</gene>
<evidence type="ECO:0000256" key="1">
    <source>
        <dbReference type="SAM" id="Phobius"/>
    </source>
</evidence>
<keyword evidence="3" id="KW-1185">Reference proteome</keyword>
<dbReference type="GO" id="GO:0008061">
    <property type="term" value="F:chitin binding"/>
    <property type="evidence" value="ECO:0007669"/>
    <property type="project" value="InterPro"/>
</dbReference>
<dbReference type="GeneID" id="105264726"/>
<dbReference type="PANTHER" id="PTHR22933">
    <property type="entry name" value="FI18007P1-RELATED"/>
    <property type="match status" value="1"/>
</dbReference>
<dbReference type="KEGG" id="fas:105264726"/>
<accession>A0A9R1SZW8</accession>
<dbReference type="SUPFAM" id="SSF57625">
    <property type="entry name" value="Invertebrate chitin-binding proteins"/>
    <property type="match status" value="2"/>
</dbReference>
<dbReference type="Gene3D" id="2.170.140.10">
    <property type="entry name" value="Chitin binding domain"/>
    <property type="match status" value="2"/>
</dbReference>
<evidence type="ECO:0000313" key="4">
    <source>
        <dbReference type="RefSeq" id="XP_011300110.1"/>
    </source>
</evidence>
<keyword evidence="1" id="KW-0472">Membrane</keyword>
<name>A0A9R1SZW8_9HYME</name>
<dbReference type="PANTHER" id="PTHR22933:SF31">
    <property type="entry name" value="FI18007P1"/>
    <property type="match status" value="1"/>
</dbReference>